<evidence type="ECO:0000313" key="1">
    <source>
        <dbReference type="EMBL" id="JAH88573.1"/>
    </source>
</evidence>
<dbReference type="EMBL" id="GBXM01020004">
    <property type="protein sequence ID" value="JAH88573.1"/>
    <property type="molecule type" value="Transcribed_RNA"/>
</dbReference>
<name>A0A0E9WGG4_ANGAN</name>
<organism evidence="1">
    <name type="scientific">Anguilla anguilla</name>
    <name type="common">European freshwater eel</name>
    <name type="synonym">Muraena anguilla</name>
    <dbReference type="NCBI Taxonomy" id="7936"/>
    <lineage>
        <taxon>Eukaryota</taxon>
        <taxon>Metazoa</taxon>
        <taxon>Chordata</taxon>
        <taxon>Craniata</taxon>
        <taxon>Vertebrata</taxon>
        <taxon>Euteleostomi</taxon>
        <taxon>Actinopterygii</taxon>
        <taxon>Neopterygii</taxon>
        <taxon>Teleostei</taxon>
        <taxon>Anguilliformes</taxon>
        <taxon>Anguillidae</taxon>
        <taxon>Anguilla</taxon>
    </lineage>
</organism>
<reference evidence="1" key="2">
    <citation type="journal article" date="2015" name="Fish Shellfish Immunol.">
        <title>Early steps in the European eel (Anguilla anguilla)-Vibrio vulnificus interaction in the gills: Role of the RtxA13 toxin.</title>
        <authorList>
            <person name="Callol A."/>
            <person name="Pajuelo D."/>
            <person name="Ebbesson L."/>
            <person name="Teles M."/>
            <person name="MacKenzie S."/>
            <person name="Amaro C."/>
        </authorList>
    </citation>
    <scope>NUCLEOTIDE SEQUENCE</scope>
</reference>
<sequence length="46" mass="5469">MVTCATWLNWSGAGYIQANGWKKIFKYCPLTNKLLGKWHLHSWRFL</sequence>
<protein>
    <submittedName>
        <fullName evidence="1">Uncharacterized protein</fullName>
    </submittedName>
</protein>
<proteinExistence type="predicted"/>
<reference evidence="1" key="1">
    <citation type="submission" date="2014-11" db="EMBL/GenBank/DDBJ databases">
        <authorList>
            <person name="Amaro Gonzalez C."/>
        </authorList>
    </citation>
    <scope>NUCLEOTIDE SEQUENCE</scope>
</reference>
<dbReference type="AlphaFoldDB" id="A0A0E9WGG4"/>
<accession>A0A0E9WGG4</accession>